<dbReference type="GO" id="GO:0005506">
    <property type="term" value="F:iron ion binding"/>
    <property type="evidence" value="ECO:0007669"/>
    <property type="project" value="InterPro"/>
</dbReference>
<keyword evidence="3 4" id="KW-0408">Iron</keyword>
<dbReference type="PRINTS" id="PR00385">
    <property type="entry name" value="P450"/>
</dbReference>
<dbReference type="Pfam" id="PF00067">
    <property type="entry name" value="p450"/>
    <property type="match status" value="1"/>
</dbReference>
<feature type="transmembrane region" description="Helical" evidence="5">
    <location>
        <begin position="6"/>
        <end position="26"/>
    </location>
</feature>
<evidence type="ECO:0000256" key="5">
    <source>
        <dbReference type="SAM" id="Phobius"/>
    </source>
</evidence>
<dbReference type="InterPro" id="IPR001128">
    <property type="entry name" value="Cyt_P450"/>
</dbReference>
<dbReference type="PANTHER" id="PTHR47951">
    <property type="entry name" value="OS08G0547900 PROTEIN"/>
    <property type="match status" value="1"/>
</dbReference>
<proteinExistence type="evidence at transcript level"/>
<dbReference type="PANTHER" id="PTHR47951:SF3">
    <property type="entry name" value="CYTOCHROME P450, FAMILY 706, SUBFAMILY A, POLYPEPTIDE 4"/>
    <property type="match status" value="1"/>
</dbReference>
<evidence type="ECO:0000256" key="1">
    <source>
        <dbReference type="ARBA" id="ARBA00004167"/>
    </source>
</evidence>
<feature type="binding site" description="axial binding residue" evidence="3">
    <location>
        <position position="444"/>
    </location>
    <ligand>
        <name>heme</name>
        <dbReference type="ChEBI" id="CHEBI:30413"/>
    </ligand>
    <ligandPart>
        <name>Fe</name>
        <dbReference type="ChEBI" id="CHEBI:18248"/>
    </ligandPart>
</feature>
<sequence>MDGDWSSVLSSVAAAVAVIWILLLLLKKPTSSNPPLPPGPRGLPLLGNLLSLDPELHTYFAALAKTYGPIYSLKLGKKIGIVITSPDLAKAVFKDQDTTFANRDVPVAGKEAAYGGADIVWTPYGPEWRMLRKVCVREMLGQSTLDSVYGLRRREVRQTVGYLYSKAGTPVNVGEQMFLTMMNVITSLLWGGTVKGEERAALGAEFRQVVGEITALLGSPNLSDFFPALERFDLQGIAKKTRVMAGKFDRIFETIIEQREKMCGEERESKDFLQILLQQMKDGGDSKTPLTLTHVKALLMDMVVGGTDTTSNSVEYALAEMMNKPQILKKAQQELEAVVGRDNIVEESHISKLPYLYAVMKESLRLHPALPLFVPHCPSATTTVAGYTIPKGSRVFVNAWAIHRDPSIWDSPTEFIPERFADGKWDFSGNDFRFLPFGSGRRICAGTAMAERMFMYSLASLLHSFDWSMPPGEKLDLEEKFGIVLKKKTPLLAVPTPRLSSPSLYE</sequence>
<dbReference type="PROSITE" id="PS00086">
    <property type="entry name" value="CYTOCHROME_P450"/>
    <property type="match status" value="1"/>
</dbReference>
<evidence type="ECO:0000313" key="6">
    <source>
        <dbReference type="EMBL" id="AGX15389.1"/>
    </source>
</evidence>
<organism evidence="6">
    <name type="scientific">Plectranthus barbatus</name>
    <dbReference type="NCBI Taxonomy" id="41228"/>
    <lineage>
        <taxon>Eukaryota</taxon>
        <taxon>Viridiplantae</taxon>
        <taxon>Streptophyta</taxon>
        <taxon>Embryophyta</taxon>
        <taxon>Tracheophyta</taxon>
        <taxon>Spermatophyta</taxon>
        <taxon>Magnoliopsida</taxon>
        <taxon>eudicotyledons</taxon>
        <taxon>Gunneridae</taxon>
        <taxon>Pentapetalae</taxon>
        <taxon>asterids</taxon>
        <taxon>lamiids</taxon>
        <taxon>Lamiales</taxon>
        <taxon>Lamiaceae</taxon>
        <taxon>Nepetoideae</taxon>
        <taxon>Ocimeae</taxon>
        <taxon>Plectranthinae</taxon>
        <taxon>Plectranthus</taxon>
    </lineage>
</organism>
<keyword evidence="3 4" id="KW-0479">Metal-binding</keyword>
<dbReference type="AlphaFoldDB" id="A0A0A6ZJX7"/>
<evidence type="ECO:0000256" key="3">
    <source>
        <dbReference type="PIRSR" id="PIRSR602401-1"/>
    </source>
</evidence>
<dbReference type="Gene3D" id="1.10.630.10">
    <property type="entry name" value="Cytochrome P450"/>
    <property type="match status" value="1"/>
</dbReference>
<keyword evidence="2 4" id="KW-0560">Oxidoreductase</keyword>
<keyword evidence="3 4" id="KW-0349">Heme</keyword>
<keyword evidence="5" id="KW-0472">Membrane</keyword>
<dbReference type="PRINTS" id="PR00463">
    <property type="entry name" value="EP450I"/>
</dbReference>
<dbReference type="GO" id="GO:0004497">
    <property type="term" value="F:monooxygenase activity"/>
    <property type="evidence" value="ECO:0007669"/>
    <property type="project" value="UniProtKB-KW"/>
</dbReference>
<reference evidence="6" key="1">
    <citation type="submission" date="2012-12" db="EMBL/GenBank/DDBJ databases">
        <title>Isolation and characterization of two leaf specific Cytochrome p450 monooxygenases from Coleus forskohlii auct.</title>
        <authorList>
            <person name="Awasthi P."/>
            <person name="Rather I.A."/>
            <person name="Bedi Y.S."/>
            <person name="Gandhi S.G."/>
        </authorList>
    </citation>
    <scope>NUCLEOTIDE SEQUENCE</scope>
</reference>
<dbReference type="InterPro" id="IPR036396">
    <property type="entry name" value="Cyt_P450_sf"/>
</dbReference>
<evidence type="ECO:0000256" key="2">
    <source>
        <dbReference type="ARBA" id="ARBA00023002"/>
    </source>
</evidence>
<dbReference type="EMBL" id="KC307774">
    <property type="protein sequence ID" value="AGX15389.1"/>
    <property type="molecule type" value="mRNA"/>
</dbReference>
<dbReference type="GO" id="GO:0016705">
    <property type="term" value="F:oxidoreductase activity, acting on paired donors, with incorporation or reduction of molecular oxygen"/>
    <property type="evidence" value="ECO:0007669"/>
    <property type="project" value="InterPro"/>
</dbReference>
<dbReference type="GO" id="GO:0016020">
    <property type="term" value="C:membrane"/>
    <property type="evidence" value="ECO:0007669"/>
    <property type="project" value="UniProtKB-SubCell"/>
</dbReference>
<comment type="subcellular location">
    <subcellularLocation>
        <location evidence="1">Membrane</location>
        <topology evidence="1">Single-pass membrane protein</topology>
    </subcellularLocation>
</comment>
<comment type="cofactor">
    <cofactor evidence="3">
        <name>heme</name>
        <dbReference type="ChEBI" id="CHEBI:30413"/>
    </cofactor>
</comment>
<dbReference type="InterPro" id="IPR017972">
    <property type="entry name" value="Cyt_P450_CS"/>
</dbReference>
<name>A0A0A6ZJX7_9LAMI</name>
<dbReference type="CDD" id="cd11073">
    <property type="entry name" value="CYP76-like"/>
    <property type="match status" value="1"/>
</dbReference>
<dbReference type="FunFam" id="1.10.630.10:FF:000067">
    <property type="entry name" value="Cytochrome P450 - like protein"/>
    <property type="match status" value="1"/>
</dbReference>
<keyword evidence="4 6" id="KW-0503">Monooxygenase</keyword>
<dbReference type="SUPFAM" id="SSF48264">
    <property type="entry name" value="Cytochrome P450"/>
    <property type="match status" value="1"/>
</dbReference>
<gene>
    <name evidence="6" type="primary">CfF3'M</name>
</gene>
<keyword evidence="5" id="KW-1133">Transmembrane helix</keyword>
<dbReference type="SMR" id="A0A0A6ZJX7"/>
<keyword evidence="5" id="KW-0812">Transmembrane</keyword>
<evidence type="ECO:0000256" key="4">
    <source>
        <dbReference type="RuleBase" id="RU000461"/>
    </source>
</evidence>
<protein>
    <submittedName>
        <fullName evidence="6">Flavonoid 3' monooxygenase</fullName>
    </submittedName>
</protein>
<dbReference type="InterPro" id="IPR002401">
    <property type="entry name" value="Cyt_P450_E_grp-I"/>
</dbReference>
<accession>A0A0A6ZJX7</accession>
<dbReference type="GO" id="GO:0020037">
    <property type="term" value="F:heme binding"/>
    <property type="evidence" value="ECO:0007669"/>
    <property type="project" value="InterPro"/>
</dbReference>
<comment type="similarity">
    <text evidence="4">Belongs to the cytochrome P450 family.</text>
</comment>